<comment type="subcellular location">
    <subcellularLocation>
        <location evidence="1">Cytoplasm</location>
        <location evidence="1">Cytoskeleton</location>
    </subcellularLocation>
</comment>
<proteinExistence type="predicted"/>
<comment type="caution">
    <text evidence="11">The sequence shown here is derived from an EMBL/GenBank/DDBJ whole genome shotgun (WGS) entry which is preliminary data.</text>
</comment>
<dbReference type="SUPFAM" id="SSF52058">
    <property type="entry name" value="L domain-like"/>
    <property type="match status" value="1"/>
</dbReference>
<protein>
    <submittedName>
        <fullName evidence="11">Uncharacterized protein</fullName>
    </submittedName>
</protein>
<keyword evidence="2" id="KW-0963">Cytoplasm</keyword>
<reference evidence="11" key="1">
    <citation type="submission" date="2021-08" db="EMBL/GenBank/DDBJ databases">
        <title>WGS assembly of Ceratopteris richardii.</title>
        <authorList>
            <person name="Marchant D.B."/>
            <person name="Chen G."/>
            <person name="Jenkins J."/>
            <person name="Shu S."/>
            <person name="Leebens-Mack J."/>
            <person name="Grimwood J."/>
            <person name="Schmutz J."/>
            <person name="Soltis P."/>
            <person name="Soltis D."/>
            <person name="Chen Z.-H."/>
        </authorList>
    </citation>
    <scope>NUCLEOTIDE SEQUENCE</scope>
    <source>
        <strain evidence="11">Whitten #5841</strain>
        <tissue evidence="11">Leaf</tissue>
    </source>
</reference>
<dbReference type="Pfam" id="PF24681">
    <property type="entry name" value="Kelch_KLHDC2_KLHL20_DRC7"/>
    <property type="match status" value="1"/>
</dbReference>
<dbReference type="InterPro" id="IPR055414">
    <property type="entry name" value="LRR_R13L4/SHOC2-like"/>
</dbReference>
<keyword evidence="6" id="KW-0175">Coiled coil</keyword>
<evidence type="ECO:0000256" key="2">
    <source>
        <dbReference type="ARBA" id="ARBA00022490"/>
    </source>
</evidence>
<dbReference type="SUPFAM" id="SSF117281">
    <property type="entry name" value="Kelch motif"/>
    <property type="match status" value="1"/>
</dbReference>
<evidence type="ECO:0000256" key="5">
    <source>
        <dbReference type="ARBA" id="ARBA00023212"/>
    </source>
</evidence>
<feature type="domain" description="Dynein regulatory complex subunit 7 C-terminal" evidence="10">
    <location>
        <begin position="1070"/>
        <end position="1177"/>
    </location>
</feature>
<evidence type="ECO:0000313" key="11">
    <source>
        <dbReference type="EMBL" id="KAH7425769.1"/>
    </source>
</evidence>
<keyword evidence="3" id="KW-0433">Leucine-rich repeat</keyword>
<feature type="domain" description="Dynein regulatory complex subunit 7 MORN" evidence="9">
    <location>
        <begin position="909"/>
        <end position="1028"/>
    </location>
</feature>
<keyword evidence="12" id="KW-1185">Reference proteome</keyword>
<evidence type="ECO:0000259" key="9">
    <source>
        <dbReference type="Pfam" id="PF24667"/>
    </source>
</evidence>
<accession>A0A8T2TZ84</accession>
<dbReference type="PROSITE" id="PS51450">
    <property type="entry name" value="LRR"/>
    <property type="match status" value="1"/>
</dbReference>
<evidence type="ECO:0000256" key="1">
    <source>
        <dbReference type="ARBA" id="ARBA00004245"/>
    </source>
</evidence>
<name>A0A8T2TZ84_CERRI</name>
<evidence type="ECO:0000256" key="4">
    <source>
        <dbReference type="ARBA" id="ARBA00022737"/>
    </source>
</evidence>
<dbReference type="SMART" id="SM00364">
    <property type="entry name" value="LRR_BAC"/>
    <property type="match status" value="5"/>
</dbReference>
<dbReference type="EMBL" id="CM035416">
    <property type="protein sequence ID" value="KAH7425769.1"/>
    <property type="molecule type" value="Genomic_DNA"/>
</dbReference>
<dbReference type="GO" id="GO:0031514">
    <property type="term" value="C:motile cilium"/>
    <property type="evidence" value="ECO:0007669"/>
    <property type="project" value="TreeGrafter"/>
</dbReference>
<keyword evidence="4" id="KW-0677">Repeat</keyword>
<dbReference type="InterPro" id="IPR056291">
    <property type="entry name" value="MORN_DRC7"/>
</dbReference>
<organism evidence="11 12">
    <name type="scientific">Ceratopteris richardii</name>
    <name type="common">Triangle waterfern</name>
    <dbReference type="NCBI Taxonomy" id="49495"/>
    <lineage>
        <taxon>Eukaryota</taxon>
        <taxon>Viridiplantae</taxon>
        <taxon>Streptophyta</taxon>
        <taxon>Embryophyta</taxon>
        <taxon>Tracheophyta</taxon>
        <taxon>Polypodiopsida</taxon>
        <taxon>Polypodiidae</taxon>
        <taxon>Polypodiales</taxon>
        <taxon>Pteridineae</taxon>
        <taxon>Pteridaceae</taxon>
        <taxon>Parkerioideae</taxon>
        <taxon>Ceratopteris</taxon>
    </lineage>
</organism>
<evidence type="ECO:0000256" key="3">
    <source>
        <dbReference type="ARBA" id="ARBA00022614"/>
    </source>
</evidence>
<dbReference type="SMART" id="SM00369">
    <property type="entry name" value="LRR_TYP"/>
    <property type="match status" value="6"/>
</dbReference>
<dbReference type="InterPro" id="IPR032675">
    <property type="entry name" value="LRR_dom_sf"/>
</dbReference>
<evidence type="ECO:0000259" key="10">
    <source>
        <dbReference type="Pfam" id="PF24671"/>
    </source>
</evidence>
<evidence type="ECO:0000259" key="8">
    <source>
        <dbReference type="Pfam" id="PF23598"/>
    </source>
</evidence>
<dbReference type="InterPro" id="IPR001611">
    <property type="entry name" value="Leu-rich_rpt"/>
</dbReference>
<dbReference type="Pfam" id="PF24671">
    <property type="entry name" value="DRC7_C"/>
    <property type="match status" value="1"/>
</dbReference>
<evidence type="ECO:0000256" key="6">
    <source>
        <dbReference type="SAM" id="Coils"/>
    </source>
</evidence>
<dbReference type="GO" id="GO:0048870">
    <property type="term" value="P:cell motility"/>
    <property type="evidence" value="ECO:0007669"/>
    <property type="project" value="TreeGrafter"/>
</dbReference>
<dbReference type="OrthoDB" id="1919561at2759"/>
<dbReference type="InterPro" id="IPR015915">
    <property type="entry name" value="Kelch-typ_b-propeller"/>
</dbReference>
<feature type="coiled-coil region" evidence="6">
    <location>
        <begin position="998"/>
        <end position="1025"/>
    </location>
</feature>
<dbReference type="Pfam" id="PF24667">
    <property type="entry name" value="MORN_DRC7"/>
    <property type="match status" value="1"/>
</dbReference>
<keyword evidence="5" id="KW-0206">Cytoskeleton</keyword>
<dbReference type="Gene3D" id="2.120.10.80">
    <property type="entry name" value="Kelch-type beta propeller"/>
    <property type="match status" value="1"/>
</dbReference>
<dbReference type="InterPro" id="IPR003591">
    <property type="entry name" value="Leu-rich_rpt_typical-subtyp"/>
</dbReference>
<feature type="region of interest" description="Disordered" evidence="7">
    <location>
        <begin position="811"/>
        <end position="904"/>
    </location>
</feature>
<dbReference type="PANTHER" id="PTHR35249:SF2">
    <property type="entry name" value="DYNEIN REGULATORY COMPLEX SUBUNIT 7"/>
    <property type="match status" value="1"/>
</dbReference>
<dbReference type="AlphaFoldDB" id="A0A8T2TZ84"/>
<dbReference type="GO" id="GO:0005856">
    <property type="term" value="C:cytoskeleton"/>
    <property type="evidence" value="ECO:0007669"/>
    <property type="project" value="UniProtKB-SubCell"/>
</dbReference>
<dbReference type="Proteomes" id="UP000825935">
    <property type="component" value="Chromosome 11"/>
</dbReference>
<dbReference type="PANTHER" id="PTHR35249">
    <property type="entry name" value="DYNEIN REGULATORY COMPLEX SUBUNIT 7"/>
    <property type="match status" value="1"/>
</dbReference>
<dbReference type="InterPro" id="IPR033551">
    <property type="entry name" value="DRC7/lobo"/>
</dbReference>
<dbReference type="InterPro" id="IPR056292">
    <property type="entry name" value="DRC7_C"/>
</dbReference>
<dbReference type="Pfam" id="PF23598">
    <property type="entry name" value="LRR_14"/>
    <property type="match status" value="1"/>
</dbReference>
<gene>
    <name evidence="11" type="ORF">KP509_11G070000</name>
</gene>
<evidence type="ECO:0000256" key="7">
    <source>
        <dbReference type="SAM" id="MobiDB-lite"/>
    </source>
</evidence>
<feature type="compositionally biased region" description="Basic and acidic residues" evidence="7">
    <location>
        <begin position="819"/>
        <end position="834"/>
    </location>
</feature>
<feature type="domain" description="Disease resistance R13L4/SHOC-2-like LRR" evidence="8">
    <location>
        <begin position="98"/>
        <end position="258"/>
    </location>
</feature>
<sequence>MAVNKTKKSFVKMKKIKAHLVECRKTQKLDMSSLELTEIPEDFMNLVKTAGVTSITELDLHRNQLSDLANELIEFRTLKILKLNRNKFQVLPAVVLRFSKLQVLDLSENEVKELDLGIQFLVSLRELNFSKNQLMVLPDFWSHLTLLVVLNIAKNRLMELPESLGSLRSLQRLDISDNLLSSLPKALQNLHEIVTLDVHGNHLVEVPPSLGLLKNLIEFDCSGNPLSETVSTFYHQGFEKFMDYLRNLHDLQQLEELIRQKPEGQVLGSYKKYCARYEIGQRPLLRTGHSITQGGPITYIFGGRVTNYVKVEETYAIDSRTLLWVKLSTSGSIPTARDGHAAAFDGNKRLFIFGGRNEENKLLNDVYYLDLKTMTWLQPAVEGSIPAVREGASMVVIGFQLILFGGRGSRQRYNDVHVLDTQAWTWTLQNTRGSIPGPRQNAAATCLGSKLYVHGGKGSLLLDDLHSLDTLNFTWSRVSQKGFGPSPRYKHYCWIHQSRLFVVGGLNKSGEPLSSLYVLPLSTETRTDTSGSFQERTSTIQAKNYTWTELDSELEPCISNLFCHCGEKMVVFQEGPQHTETIPYCSEELSNLEGSSWDYYMEVNCDTLQHKVNNIQMERPMDSKTARVLFTKQTQILQLPKSFQACSDKETHLLEYIKSYERRFNQIHPERRLFMFAALNECGVEKCICTTVRPSHADFTELFHWETCASFLADFLTYEPLEDPLTFPSYLPSPVSVLSWQKADCFDFAMVLVSFLTGAGYEAFCVVGYAPLSITTNNQILGKRITENFKNHEACLVYRCVCYGPPLTPPQDEFSPKPLSDRHLESVNETRGEMSVKGSASRPGSVRLSSRPISHGGRISVDSQKARSRSRMMSRWQSSSSHRRKTSTPTSEKTTEKKLLPAPKRRPVAEKLLPIVKITQKYELRNDARPKDNVAKHVFKLSVNQIKVEYHHMNRHITSNSHMYNKDGSLTLLHIDPFTPEQTQFDRLDEFHSLVTAEREAIKSVRDTEREIEEILQQRLREEQNVVLLTPYIDIACVKDDDLFQEGEDSIKLPTDYLSPFLPPGVRPRQKLTRQQMLDVRDSCLKALKERLVNRATIIQTRYDEETTSLAKRRTNFERDREQMTVEDEETYNLDCENALFRIRILELRAKQHEEEALKKYLELEKKLQNDPRLVRLYQAGSI</sequence>
<dbReference type="Gene3D" id="3.80.10.10">
    <property type="entry name" value="Ribonuclease Inhibitor"/>
    <property type="match status" value="2"/>
</dbReference>
<feature type="coiled-coil region" evidence="6">
    <location>
        <begin position="1136"/>
        <end position="1171"/>
    </location>
</feature>
<evidence type="ECO:0000313" key="12">
    <source>
        <dbReference type="Proteomes" id="UP000825935"/>
    </source>
</evidence>